<dbReference type="InterPro" id="IPR036291">
    <property type="entry name" value="NAD(P)-bd_dom_sf"/>
</dbReference>
<organism evidence="15 16">
    <name type="scientific">Massarina eburnea CBS 473.64</name>
    <dbReference type="NCBI Taxonomy" id="1395130"/>
    <lineage>
        <taxon>Eukaryota</taxon>
        <taxon>Fungi</taxon>
        <taxon>Dikarya</taxon>
        <taxon>Ascomycota</taxon>
        <taxon>Pezizomycotina</taxon>
        <taxon>Dothideomycetes</taxon>
        <taxon>Pleosporomycetidae</taxon>
        <taxon>Pleosporales</taxon>
        <taxon>Massarineae</taxon>
        <taxon>Massarinaceae</taxon>
        <taxon>Massarina</taxon>
    </lineage>
</organism>
<evidence type="ECO:0000256" key="8">
    <source>
        <dbReference type="ARBA" id="ARBA00023136"/>
    </source>
</evidence>
<dbReference type="OrthoDB" id="10253736at2759"/>
<dbReference type="InterPro" id="IPR002347">
    <property type="entry name" value="SDR_fam"/>
</dbReference>
<gene>
    <name evidence="15" type="ORF">P280DRAFT_506084</name>
</gene>
<feature type="signal peptide" evidence="13">
    <location>
        <begin position="1"/>
        <end position="23"/>
    </location>
</feature>
<dbReference type="Proteomes" id="UP000799753">
    <property type="component" value="Unassembled WGS sequence"/>
</dbReference>
<evidence type="ECO:0000256" key="9">
    <source>
        <dbReference type="ARBA" id="ARBA00059620"/>
    </source>
</evidence>
<evidence type="ECO:0000256" key="6">
    <source>
        <dbReference type="ARBA" id="ARBA00023002"/>
    </source>
</evidence>
<evidence type="ECO:0000256" key="12">
    <source>
        <dbReference type="RuleBase" id="RU000363"/>
    </source>
</evidence>
<feature type="chain" id="PRO_5025407056" description="Short-chain dehydrogenase/reductase 3" evidence="13">
    <location>
        <begin position="24"/>
        <end position="342"/>
    </location>
</feature>
<dbReference type="EMBL" id="MU006781">
    <property type="protein sequence ID" value="KAF2642727.1"/>
    <property type="molecule type" value="Genomic_DNA"/>
</dbReference>
<keyword evidence="7" id="KW-0443">Lipid metabolism</keyword>
<dbReference type="PRINTS" id="PR00080">
    <property type="entry name" value="SDRFAMILY"/>
</dbReference>
<comment type="subcellular location">
    <subcellularLocation>
        <location evidence="1">Membrane</location>
        <topology evidence="1">Multi-pass membrane protein</topology>
    </subcellularLocation>
</comment>
<dbReference type="GO" id="GO:0016020">
    <property type="term" value="C:membrane"/>
    <property type="evidence" value="ECO:0007669"/>
    <property type="project" value="UniProtKB-SubCell"/>
</dbReference>
<dbReference type="SMART" id="SM00822">
    <property type="entry name" value="PKS_KR"/>
    <property type="match status" value="1"/>
</dbReference>
<evidence type="ECO:0000256" key="10">
    <source>
        <dbReference type="ARBA" id="ARBA00068717"/>
    </source>
</evidence>
<evidence type="ECO:0000256" key="5">
    <source>
        <dbReference type="ARBA" id="ARBA00022989"/>
    </source>
</evidence>
<keyword evidence="5" id="KW-1133">Transmembrane helix</keyword>
<evidence type="ECO:0000256" key="3">
    <source>
        <dbReference type="ARBA" id="ARBA00022692"/>
    </source>
</evidence>
<evidence type="ECO:0000256" key="13">
    <source>
        <dbReference type="SAM" id="SignalP"/>
    </source>
</evidence>
<dbReference type="Pfam" id="PF00106">
    <property type="entry name" value="adh_short"/>
    <property type="match status" value="1"/>
</dbReference>
<evidence type="ECO:0000259" key="14">
    <source>
        <dbReference type="SMART" id="SM00822"/>
    </source>
</evidence>
<dbReference type="AlphaFoldDB" id="A0A6A6S650"/>
<evidence type="ECO:0000313" key="16">
    <source>
        <dbReference type="Proteomes" id="UP000799753"/>
    </source>
</evidence>
<dbReference type="Gene3D" id="3.40.50.720">
    <property type="entry name" value="NAD(P)-binding Rossmann-like Domain"/>
    <property type="match status" value="1"/>
</dbReference>
<evidence type="ECO:0000256" key="4">
    <source>
        <dbReference type="ARBA" id="ARBA00022857"/>
    </source>
</evidence>
<keyword evidence="4" id="KW-0521">NADP</keyword>
<protein>
    <recommendedName>
        <fullName evidence="10">Short-chain dehydrogenase/reductase 3</fullName>
    </recommendedName>
    <alternativeName>
        <fullName evidence="11">Retinal short-chain dehydrogenase/reductase 1</fullName>
    </alternativeName>
</protein>
<evidence type="ECO:0000256" key="11">
    <source>
        <dbReference type="ARBA" id="ARBA00082544"/>
    </source>
</evidence>
<comment type="similarity">
    <text evidence="2 12">Belongs to the short-chain dehydrogenases/reductases (SDR) family.</text>
</comment>
<reference evidence="15" key="1">
    <citation type="journal article" date="2020" name="Stud. Mycol.">
        <title>101 Dothideomycetes genomes: a test case for predicting lifestyles and emergence of pathogens.</title>
        <authorList>
            <person name="Haridas S."/>
            <person name="Albert R."/>
            <person name="Binder M."/>
            <person name="Bloem J."/>
            <person name="Labutti K."/>
            <person name="Salamov A."/>
            <person name="Andreopoulos B."/>
            <person name="Baker S."/>
            <person name="Barry K."/>
            <person name="Bills G."/>
            <person name="Bluhm B."/>
            <person name="Cannon C."/>
            <person name="Castanera R."/>
            <person name="Culley D."/>
            <person name="Daum C."/>
            <person name="Ezra D."/>
            <person name="Gonzalez J."/>
            <person name="Henrissat B."/>
            <person name="Kuo A."/>
            <person name="Liang C."/>
            <person name="Lipzen A."/>
            <person name="Lutzoni F."/>
            <person name="Magnuson J."/>
            <person name="Mondo S."/>
            <person name="Nolan M."/>
            <person name="Ohm R."/>
            <person name="Pangilinan J."/>
            <person name="Park H.-J."/>
            <person name="Ramirez L."/>
            <person name="Alfaro M."/>
            <person name="Sun H."/>
            <person name="Tritt A."/>
            <person name="Yoshinaga Y."/>
            <person name="Zwiers L.-H."/>
            <person name="Turgeon B."/>
            <person name="Goodwin S."/>
            <person name="Spatafora J."/>
            <person name="Crous P."/>
            <person name="Grigoriev I."/>
        </authorList>
    </citation>
    <scope>NUCLEOTIDE SEQUENCE</scope>
    <source>
        <strain evidence="15">CBS 473.64</strain>
    </source>
</reference>
<keyword evidence="8" id="KW-0472">Membrane</keyword>
<dbReference type="InterPro" id="IPR057326">
    <property type="entry name" value="KR_dom"/>
</dbReference>
<keyword evidence="13" id="KW-0732">Signal</keyword>
<dbReference type="GO" id="GO:0052650">
    <property type="term" value="F:all-trans-retinol dehydrogenase (NADP+) activity"/>
    <property type="evidence" value="ECO:0007669"/>
    <property type="project" value="UniProtKB-ARBA"/>
</dbReference>
<keyword evidence="6" id="KW-0560">Oxidoreductase</keyword>
<evidence type="ECO:0000256" key="2">
    <source>
        <dbReference type="ARBA" id="ARBA00006484"/>
    </source>
</evidence>
<dbReference type="SUPFAM" id="SSF51735">
    <property type="entry name" value="NAD(P)-binding Rossmann-fold domains"/>
    <property type="match status" value="1"/>
</dbReference>
<evidence type="ECO:0000256" key="1">
    <source>
        <dbReference type="ARBA" id="ARBA00004141"/>
    </source>
</evidence>
<name>A0A6A6S650_9PLEO</name>
<accession>A0A6A6S650</accession>
<evidence type="ECO:0000313" key="15">
    <source>
        <dbReference type="EMBL" id="KAF2642727.1"/>
    </source>
</evidence>
<feature type="domain" description="Ketoreductase" evidence="14">
    <location>
        <begin position="80"/>
        <end position="263"/>
    </location>
</feature>
<dbReference type="PANTHER" id="PTHR24322:SF736">
    <property type="entry name" value="RETINOL DEHYDROGENASE 10"/>
    <property type="match status" value="1"/>
</dbReference>
<keyword evidence="3" id="KW-0812">Transmembrane</keyword>
<dbReference type="PANTHER" id="PTHR24322">
    <property type="entry name" value="PKSB"/>
    <property type="match status" value="1"/>
</dbReference>
<dbReference type="PRINTS" id="PR00081">
    <property type="entry name" value="GDHRDH"/>
</dbReference>
<comment type="function">
    <text evidence="9">Catalyzes the reduction of all-trans-retinal to all-trans-retinol in the presence of NADPH.</text>
</comment>
<dbReference type="FunFam" id="3.40.50.720:FF:000131">
    <property type="entry name" value="Short-chain dehydrogenase/reductase 3"/>
    <property type="match status" value="1"/>
</dbReference>
<sequence length="342" mass="36906">MQPIRCLAAAVAYLAVLAAPSAAGLPGLPLPVQQEGAVYRVLHWVLALWLVREINSLLNAWAENNWIFRSGKGSWDWPQETAVVTGGAGGIGAIVVQRLLSHGVTVAVLDVQPLSDIFTPEERKRIKLYHCDVSSPDAVHKAAEALRSDHASPSILINNAGIGRGNTILETPPERLQRVMGINLLSQWYTIQEFLPDMLKKRKGHIMSTASMSAFVAMAGQADYAATKAGLMALHESLTAELKHLYKCPEIKTTVVFPTWTRTALTAPLEKGIRSSGAAMVDPKDVAELMVSQILAAKGGRLIWDPIGVVPAIRALPIWAQALIHDHLAQVAIGNEITGIAK</sequence>
<evidence type="ECO:0000256" key="7">
    <source>
        <dbReference type="ARBA" id="ARBA00023098"/>
    </source>
</evidence>
<proteinExistence type="inferred from homology"/>
<keyword evidence="16" id="KW-1185">Reference proteome</keyword>